<organism evidence="1 2">
    <name type="scientific">Flavihumibacter petaseus NBRC 106054</name>
    <dbReference type="NCBI Taxonomy" id="1220578"/>
    <lineage>
        <taxon>Bacteria</taxon>
        <taxon>Pseudomonadati</taxon>
        <taxon>Bacteroidota</taxon>
        <taxon>Chitinophagia</taxon>
        <taxon>Chitinophagales</taxon>
        <taxon>Chitinophagaceae</taxon>
        <taxon>Flavihumibacter</taxon>
    </lineage>
</organism>
<dbReference type="PROSITE" id="PS51257">
    <property type="entry name" value="PROKAR_LIPOPROTEIN"/>
    <property type="match status" value="1"/>
</dbReference>
<protein>
    <submittedName>
        <fullName evidence="1">Uncharacterized protein</fullName>
    </submittedName>
</protein>
<dbReference type="OrthoDB" id="632318at2"/>
<gene>
    <name evidence="1" type="ORF">FPE01S_02_00960</name>
</gene>
<comment type="caution">
    <text evidence="1">The sequence shown here is derived from an EMBL/GenBank/DDBJ whole genome shotgun (WGS) entry which is preliminary data.</text>
</comment>
<dbReference type="Proteomes" id="UP000033121">
    <property type="component" value="Unassembled WGS sequence"/>
</dbReference>
<dbReference type="RefSeq" id="WP_046368945.1">
    <property type="nucleotide sequence ID" value="NZ_BBWV01000002.1"/>
</dbReference>
<reference evidence="1 2" key="1">
    <citation type="submission" date="2015-04" db="EMBL/GenBank/DDBJ databases">
        <title>Whole genome shotgun sequence of Flavihumibacter petaseus NBRC 106054.</title>
        <authorList>
            <person name="Miyazawa S."/>
            <person name="Hosoyama A."/>
            <person name="Hashimoto M."/>
            <person name="Noguchi M."/>
            <person name="Tsuchikane K."/>
            <person name="Ohji S."/>
            <person name="Yamazoe A."/>
            <person name="Ichikawa N."/>
            <person name="Kimura A."/>
            <person name="Fujita N."/>
        </authorList>
    </citation>
    <scope>NUCLEOTIDE SEQUENCE [LARGE SCALE GENOMIC DNA]</scope>
    <source>
        <strain evidence="1 2">NBRC 106054</strain>
    </source>
</reference>
<name>A0A0E9N044_9BACT</name>
<dbReference type="EMBL" id="BBWV01000002">
    <property type="protein sequence ID" value="GAO42991.1"/>
    <property type="molecule type" value="Genomic_DNA"/>
</dbReference>
<evidence type="ECO:0000313" key="2">
    <source>
        <dbReference type="Proteomes" id="UP000033121"/>
    </source>
</evidence>
<dbReference type="STRING" id="1220578.FPE01S_02_00960"/>
<dbReference type="InterPro" id="IPR045921">
    <property type="entry name" value="DUF6340"/>
</dbReference>
<sequence length="346" mass="38463">MKNPVYLLSLTLFLGACSSTNLVHISVQEPAVVSIPRDVRAVSIVNRSMAAEENKVLDQIHRTINLESKSLIDEGGKACVNGLEEEMVANNRFERIVKLDSTNLRSFGAGVFPAALNWEQVEKICRETNTDALFSLELFDANTRVDYAALPGVIKTGISNIPAVTSSVTMNTTVRTGWRLYYPATKLVLDEAYTNKNLQFSGKGINPAVAADALFQKKEAVKQAGNEAGHIYATRIDPYWIRVTRDYYVRGNDQFGVAKRKAQTGNWDQAGKIWEEQTKSSSNKVAGRACYNMAIISEINGDLDGAISWAQKAYEDYRVKIALRYVNMLRNRKVRNEVLAAQQGVN</sequence>
<dbReference type="Pfam" id="PF19867">
    <property type="entry name" value="DUF6340"/>
    <property type="match status" value="1"/>
</dbReference>
<evidence type="ECO:0000313" key="1">
    <source>
        <dbReference type="EMBL" id="GAO42991.1"/>
    </source>
</evidence>
<proteinExistence type="predicted"/>
<dbReference type="AlphaFoldDB" id="A0A0E9N044"/>
<keyword evidence="2" id="KW-1185">Reference proteome</keyword>
<accession>A0A0E9N044</accession>